<accession>A0A9X1X1I3</accession>
<dbReference type="Proteomes" id="UP001139450">
    <property type="component" value="Unassembled WGS sequence"/>
</dbReference>
<dbReference type="RefSeq" id="WP_245128133.1">
    <property type="nucleotide sequence ID" value="NZ_JALJEJ010000001.1"/>
</dbReference>
<gene>
    <name evidence="1" type="ORF">MUY27_01180</name>
</gene>
<comment type="caution">
    <text evidence="1">The sequence shown here is derived from an EMBL/GenBank/DDBJ whole genome shotgun (WGS) entry which is preliminary data.</text>
</comment>
<protein>
    <submittedName>
        <fullName evidence="1">Uncharacterized protein</fullName>
    </submittedName>
</protein>
<reference evidence="1" key="1">
    <citation type="submission" date="2022-04" db="EMBL/GenBank/DDBJ databases">
        <title>Mucilaginibacter sp. RS28 isolated from freshwater.</title>
        <authorList>
            <person name="Ko S.-R."/>
        </authorList>
    </citation>
    <scope>NUCLEOTIDE SEQUENCE</scope>
    <source>
        <strain evidence="1">RS28</strain>
    </source>
</reference>
<proteinExistence type="predicted"/>
<keyword evidence="2" id="KW-1185">Reference proteome</keyword>
<evidence type="ECO:0000313" key="1">
    <source>
        <dbReference type="EMBL" id="MCJ8208300.1"/>
    </source>
</evidence>
<dbReference type="EMBL" id="JALJEJ010000001">
    <property type="protein sequence ID" value="MCJ8208300.1"/>
    <property type="molecule type" value="Genomic_DNA"/>
</dbReference>
<name>A0A9X1X1I3_9SPHI</name>
<evidence type="ECO:0000313" key="2">
    <source>
        <dbReference type="Proteomes" id="UP001139450"/>
    </source>
</evidence>
<sequence>MPNQNLTPDQAAGLNLVKTLIVPNGDPTTILNQPILKVIVNGNYTDAVSNADTAAIGAPIVGRHVIWFQNGVPTSLQASLATGSLVNVQAFSLTVNNHVADRVLTTEDADYVRMETAFDRAGQ</sequence>
<dbReference type="AlphaFoldDB" id="A0A9X1X1I3"/>
<organism evidence="1 2">
    <name type="scientific">Mucilaginibacter straminoryzae</name>
    <dbReference type="NCBI Taxonomy" id="2932774"/>
    <lineage>
        <taxon>Bacteria</taxon>
        <taxon>Pseudomonadati</taxon>
        <taxon>Bacteroidota</taxon>
        <taxon>Sphingobacteriia</taxon>
        <taxon>Sphingobacteriales</taxon>
        <taxon>Sphingobacteriaceae</taxon>
        <taxon>Mucilaginibacter</taxon>
    </lineage>
</organism>